<gene>
    <name evidence="1" type="ORF">GVO57_08800</name>
</gene>
<dbReference type="Proteomes" id="UP000464468">
    <property type="component" value="Chromosome"/>
</dbReference>
<evidence type="ECO:0000313" key="1">
    <source>
        <dbReference type="EMBL" id="QHL90899.1"/>
    </source>
</evidence>
<accession>A0A7Z2S9M1</accession>
<name>A0A7Z2S9M1_9SPHN</name>
<dbReference type="Gene3D" id="1.10.10.60">
    <property type="entry name" value="Homeodomain-like"/>
    <property type="match status" value="1"/>
</dbReference>
<proteinExistence type="predicted"/>
<organism evidence="1 2">
    <name type="scientific">Sphingomonas changnyeongensis</name>
    <dbReference type="NCBI Taxonomy" id="2698679"/>
    <lineage>
        <taxon>Bacteria</taxon>
        <taxon>Pseudomonadati</taxon>
        <taxon>Pseudomonadota</taxon>
        <taxon>Alphaproteobacteria</taxon>
        <taxon>Sphingomonadales</taxon>
        <taxon>Sphingomonadaceae</taxon>
        <taxon>Sphingomonas</taxon>
    </lineage>
</organism>
<protein>
    <submittedName>
        <fullName evidence="1">Uncharacterized protein</fullName>
    </submittedName>
</protein>
<dbReference type="KEGG" id="schy:GVO57_08800"/>
<reference evidence="1 2" key="1">
    <citation type="submission" date="2020-01" db="EMBL/GenBank/DDBJ databases">
        <title>Sphingomonas sp. C33 whole genome sequece.</title>
        <authorList>
            <person name="Park C."/>
        </authorList>
    </citation>
    <scope>NUCLEOTIDE SEQUENCE [LARGE SCALE GENOMIC DNA]</scope>
    <source>
        <strain evidence="1 2">C33</strain>
    </source>
</reference>
<dbReference type="AlphaFoldDB" id="A0A7Z2S9M1"/>
<keyword evidence="2" id="KW-1185">Reference proteome</keyword>
<dbReference type="RefSeq" id="WP_160592828.1">
    <property type="nucleotide sequence ID" value="NZ_CP047895.1"/>
</dbReference>
<evidence type="ECO:0000313" key="2">
    <source>
        <dbReference type="Proteomes" id="UP000464468"/>
    </source>
</evidence>
<sequence>MTERQFRPSRRFAGAARTRFLDALAGCATVRDAARAAGVSADTVYRHRLRDAGFRADWARAIDQAYARIEAELIGDAAAALTGVAAAAPEDGLPAHVVPSSDKLVWDRALQLLRLHRTGARVDSDAAGQKGSTMPVEEARARLLARLAAMGLIGRAD</sequence>
<dbReference type="EMBL" id="CP047895">
    <property type="protein sequence ID" value="QHL90899.1"/>
    <property type="molecule type" value="Genomic_DNA"/>
</dbReference>